<keyword evidence="3" id="KW-1185">Reference proteome</keyword>
<organism evidence="2 3">
    <name type="scientific">Virgibacillus halodenitrificans</name>
    <name type="common">Bacillus halodenitrificans</name>
    <dbReference type="NCBI Taxonomy" id="1482"/>
    <lineage>
        <taxon>Bacteria</taxon>
        <taxon>Bacillati</taxon>
        <taxon>Bacillota</taxon>
        <taxon>Bacilli</taxon>
        <taxon>Bacillales</taxon>
        <taxon>Bacillaceae</taxon>
        <taxon>Virgibacillus</taxon>
    </lineage>
</organism>
<dbReference type="EMBL" id="JACWEZ010000002">
    <property type="protein sequence ID" value="MBD1221895.1"/>
    <property type="molecule type" value="Genomic_DNA"/>
</dbReference>
<evidence type="ECO:0000313" key="3">
    <source>
        <dbReference type="Proteomes" id="UP000621631"/>
    </source>
</evidence>
<gene>
    <name evidence="2" type="ORF">IC602_04685</name>
</gene>
<keyword evidence="1" id="KW-0472">Membrane</keyword>
<feature type="transmembrane region" description="Helical" evidence="1">
    <location>
        <begin position="7"/>
        <end position="26"/>
    </location>
</feature>
<dbReference type="Proteomes" id="UP000621631">
    <property type="component" value="Unassembled WGS sequence"/>
</dbReference>
<evidence type="ECO:0000313" key="2">
    <source>
        <dbReference type="EMBL" id="MBD1221895.1"/>
    </source>
</evidence>
<reference evidence="2 3" key="1">
    <citation type="submission" date="2020-09" db="EMBL/GenBank/DDBJ databases">
        <title>Draft Genome Sequences of Oil-Oxidizing Bacteria Halomonas titanicae, Marinobacter lutaoensis, and Virgibacillus halodenitrificans Isolated from Highly Saline Environments.</title>
        <authorList>
            <person name="Grouzdev D.S."/>
            <person name="Sokolova D.S."/>
            <person name="Semenova E.M."/>
            <person name="Borzenkov I.A."/>
            <person name="Bidzhieva S.K."/>
            <person name="Poltaraus A.B."/>
            <person name="Nazina T.N."/>
        </authorList>
    </citation>
    <scope>NUCLEOTIDE SEQUENCE [LARGE SCALE GENOMIC DNA]</scope>
    <source>
        <strain evidence="2 3">VKM B-3472D</strain>
    </source>
</reference>
<feature type="transmembrane region" description="Helical" evidence="1">
    <location>
        <begin position="32"/>
        <end position="53"/>
    </location>
</feature>
<dbReference type="RefSeq" id="WP_223280470.1">
    <property type="nucleotide sequence ID" value="NZ_JACWEZ010000002.1"/>
</dbReference>
<proteinExistence type="predicted"/>
<evidence type="ECO:0000256" key="1">
    <source>
        <dbReference type="SAM" id="Phobius"/>
    </source>
</evidence>
<keyword evidence="1" id="KW-1133">Transmembrane helix</keyword>
<comment type="caution">
    <text evidence="2">The sequence shown here is derived from an EMBL/GenBank/DDBJ whole genome shotgun (WGS) entry which is preliminary data.</text>
</comment>
<feature type="transmembrane region" description="Helical" evidence="1">
    <location>
        <begin position="65"/>
        <end position="86"/>
    </location>
</feature>
<keyword evidence="1" id="KW-0812">Transmembrane</keyword>
<sequence length="91" mass="10393">MDKITKASLLMSSLLLIILIIMYVFISGSSMISFTGFMLLPIYTFIGMVLAGMGVSRGKNKNYKILNLMSFLLFAFCFVFFLYIYFQLNIV</sequence>
<name>A0ABR7VIZ1_VIRHA</name>
<evidence type="ECO:0008006" key="4">
    <source>
        <dbReference type="Google" id="ProtNLM"/>
    </source>
</evidence>
<accession>A0ABR7VIZ1</accession>
<protein>
    <recommendedName>
        <fullName evidence="4">DUF3953 domain-containing protein</fullName>
    </recommendedName>
</protein>